<evidence type="ECO:0000313" key="1">
    <source>
        <dbReference type="EMBL" id="EFX79802.1"/>
    </source>
</evidence>
<dbReference type="Proteomes" id="UP000000305">
    <property type="component" value="Unassembled WGS sequence"/>
</dbReference>
<name>E9GL68_DAPPU</name>
<dbReference type="HOGENOM" id="CLU_1679708_0_0_1"/>
<dbReference type="AlphaFoldDB" id="E9GL68"/>
<protein>
    <submittedName>
        <fullName evidence="1">Uncharacterized protein</fullName>
    </submittedName>
</protein>
<sequence length="157" mass="18084">MPTPYYTTTAYASAGEVLHNKAFKHVGTYSNPGNVNLQKEKNVTICYYNGASNYYTEKAEYYTRTCATPVYYIEIFTTLLPYYSTSTYAVSTHYIDACKYHISKATRVIYTNIYASSSYCTEVSFYPKSHQQNEYYTGDLKYYTTKATKHYTEAAAY</sequence>
<organism evidence="1 2">
    <name type="scientific">Daphnia pulex</name>
    <name type="common">Water flea</name>
    <dbReference type="NCBI Taxonomy" id="6669"/>
    <lineage>
        <taxon>Eukaryota</taxon>
        <taxon>Metazoa</taxon>
        <taxon>Ecdysozoa</taxon>
        <taxon>Arthropoda</taxon>
        <taxon>Crustacea</taxon>
        <taxon>Branchiopoda</taxon>
        <taxon>Diplostraca</taxon>
        <taxon>Cladocera</taxon>
        <taxon>Anomopoda</taxon>
        <taxon>Daphniidae</taxon>
        <taxon>Daphnia</taxon>
    </lineage>
</organism>
<dbReference type="EMBL" id="GL732550">
    <property type="protein sequence ID" value="EFX79802.1"/>
    <property type="molecule type" value="Genomic_DNA"/>
</dbReference>
<reference evidence="1 2" key="1">
    <citation type="journal article" date="2011" name="Science">
        <title>The ecoresponsive genome of Daphnia pulex.</title>
        <authorList>
            <person name="Colbourne J.K."/>
            <person name="Pfrender M.E."/>
            <person name="Gilbert D."/>
            <person name="Thomas W.K."/>
            <person name="Tucker A."/>
            <person name="Oakley T.H."/>
            <person name="Tokishita S."/>
            <person name="Aerts A."/>
            <person name="Arnold G.J."/>
            <person name="Basu M.K."/>
            <person name="Bauer D.J."/>
            <person name="Caceres C.E."/>
            <person name="Carmel L."/>
            <person name="Casola C."/>
            <person name="Choi J.H."/>
            <person name="Detter J.C."/>
            <person name="Dong Q."/>
            <person name="Dusheyko S."/>
            <person name="Eads B.D."/>
            <person name="Frohlich T."/>
            <person name="Geiler-Samerotte K.A."/>
            <person name="Gerlach D."/>
            <person name="Hatcher P."/>
            <person name="Jogdeo S."/>
            <person name="Krijgsveld J."/>
            <person name="Kriventseva E.V."/>
            <person name="Kultz D."/>
            <person name="Laforsch C."/>
            <person name="Lindquist E."/>
            <person name="Lopez J."/>
            <person name="Manak J.R."/>
            <person name="Muller J."/>
            <person name="Pangilinan J."/>
            <person name="Patwardhan R.P."/>
            <person name="Pitluck S."/>
            <person name="Pritham E.J."/>
            <person name="Rechtsteiner A."/>
            <person name="Rho M."/>
            <person name="Rogozin I.B."/>
            <person name="Sakarya O."/>
            <person name="Salamov A."/>
            <person name="Schaack S."/>
            <person name="Shapiro H."/>
            <person name="Shiga Y."/>
            <person name="Skalitzky C."/>
            <person name="Smith Z."/>
            <person name="Souvorov A."/>
            <person name="Sung W."/>
            <person name="Tang Z."/>
            <person name="Tsuchiya D."/>
            <person name="Tu H."/>
            <person name="Vos H."/>
            <person name="Wang M."/>
            <person name="Wolf Y.I."/>
            <person name="Yamagata H."/>
            <person name="Yamada T."/>
            <person name="Ye Y."/>
            <person name="Shaw J.R."/>
            <person name="Andrews J."/>
            <person name="Crease T.J."/>
            <person name="Tang H."/>
            <person name="Lucas S.M."/>
            <person name="Robertson H.M."/>
            <person name="Bork P."/>
            <person name="Koonin E.V."/>
            <person name="Zdobnov E.M."/>
            <person name="Grigoriev I.V."/>
            <person name="Lynch M."/>
            <person name="Boore J.L."/>
        </authorList>
    </citation>
    <scope>NUCLEOTIDE SEQUENCE [LARGE SCALE GENOMIC DNA]</scope>
</reference>
<dbReference type="InParanoid" id="E9GL68"/>
<dbReference type="PhylomeDB" id="E9GL68"/>
<keyword evidence="2" id="KW-1185">Reference proteome</keyword>
<accession>E9GL68</accession>
<evidence type="ECO:0000313" key="2">
    <source>
        <dbReference type="Proteomes" id="UP000000305"/>
    </source>
</evidence>
<proteinExistence type="predicted"/>
<dbReference type="KEGG" id="dpx:DAPPUDRAFT_244546"/>
<gene>
    <name evidence="1" type="ORF">DAPPUDRAFT_244546</name>
</gene>